<feature type="coiled-coil region" evidence="5">
    <location>
        <begin position="172"/>
        <end position="206"/>
    </location>
</feature>
<keyword evidence="6" id="KW-0472">Membrane</keyword>
<keyword evidence="8" id="KW-1185">Reference proteome</keyword>
<evidence type="ECO:0000256" key="4">
    <source>
        <dbReference type="PROSITE-ProRule" id="PRU00175"/>
    </source>
</evidence>
<dbReference type="InterPro" id="IPR013083">
    <property type="entry name" value="Znf_RING/FYVE/PHD"/>
</dbReference>
<keyword evidence="6" id="KW-1133">Transmembrane helix</keyword>
<dbReference type="PANTHER" id="PTHR46858:SF5">
    <property type="entry name" value="E3 UBIQUITIN-PROTEIN LIGASE APD1-RELATED"/>
    <property type="match status" value="1"/>
</dbReference>
<dbReference type="Proteomes" id="UP000887572">
    <property type="component" value="Unplaced"/>
</dbReference>
<dbReference type="GO" id="GO:0061630">
    <property type="term" value="F:ubiquitin protein ligase activity"/>
    <property type="evidence" value="ECO:0007669"/>
    <property type="project" value="TreeGrafter"/>
</dbReference>
<accession>A0A914I1P1</accession>
<keyword evidence="3" id="KW-0862">Zinc</keyword>
<dbReference type="Pfam" id="PF13920">
    <property type="entry name" value="zf-C3HC4_3"/>
    <property type="match status" value="1"/>
</dbReference>
<evidence type="ECO:0000256" key="3">
    <source>
        <dbReference type="ARBA" id="ARBA00022833"/>
    </source>
</evidence>
<keyword evidence="1" id="KW-0479">Metal-binding</keyword>
<dbReference type="InterPro" id="IPR001841">
    <property type="entry name" value="Znf_RING"/>
</dbReference>
<evidence type="ECO:0000256" key="6">
    <source>
        <dbReference type="SAM" id="Phobius"/>
    </source>
</evidence>
<evidence type="ECO:0000256" key="2">
    <source>
        <dbReference type="ARBA" id="ARBA00022771"/>
    </source>
</evidence>
<keyword evidence="5" id="KW-0175">Coiled coil</keyword>
<evidence type="ECO:0000313" key="9">
    <source>
        <dbReference type="WBParaSite" id="Gr19_v10_g6490.t1"/>
    </source>
</evidence>
<evidence type="ECO:0000313" key="8">
    <source>
        <dbReference type="Proteomes" id="UP000887572"/>
    </source>
</evidence>
<feature type="transmembrane region" description="Helical" evidence="6">
    <location>
        <begin position="144"/>
        <end position="162"/>
    </location>
</feature>
<feature type="domain" description="RING-type" evidence="7">
    <location>
        <begin position="285"/>
        <end position="325"/>
    </location>
</feature>
<proteinExistence type="predicted"/>
<dbReference type="PROSITE" id="PS50089">
    <property type="entry name" value="ZF_RING_2"/>
    <property type="match status" value="1"/>
</dbReference>
<feature type="transmembrane region" description="Helical" evidence="6">
    <location>
        <begin position="249"/>
        <end position="268"/>
    </location>
</feature>
<dbReference type="SUPFAM" id="SSF57850">
    <property type="entry name" value="RING/U-box"/>
    <property type="match status" value="1"/>
</dbReference>
<feature type="transmembrane region" description="Helical" evidence="6">
    <location>
        <begin position="107"/>
        <end position="123"/>
    </location>
</feature>
<dbReference type="GO" id="GO:0016567">
    <property type="term" value="P:protein ubiquitination"/>
    <property type="evidence" value="ECO:0007669"/>
    <property type="project" value="TreeGrafter"/>
</dbReference>
<dbReference type="Gene3D" id="3.30.40.10">
    <property type="entry name" value="Zinc/RING finger domain, C3HC4 (zinc finger)"/>
    <property type="match status" value="1"/>
</dbReference>
<dbReference type="PANTHER" id="PTHR46858">
    <property type="entry name" value="OS05G0521000 PROTEIN"/>
    <property type="match status" value="1"/>
</dbReference>
<dbReference type="WBParaSite" id="Gr19_v10_g6490.t1">
    <property type="protein sequence ID" value="Gr19_v10_g6490.t1"/>
    <property type="gene ID" value="Gr19_v10_g6490"/>
</dbReference>
<dbReference type="GO" id="GO:0008270">
    <property type="term" value="F:zinc ion binding"/>
    <property type="evidence" value="ECO:0007669"/>
    <property type="project" value="UniProtKB-KW"/>
</dbReference>
<reference evidence="9" key="1">
    <citation type="submission" date="2022-11" db="UniProtKB">
        <authorList>
            <consortium name="WormBaseParasite"/>
        </authorList>
    </citation>
    <scope>IDENTIFICATION</scope>
</reference>
<dbReference type="AlphaFoldDB" id="A0A914I1P1"/>
<evidence type="ECO:0000259" key="7">
    <source>
        <dbReference type="PROSITE" id="PS50089"/>
    </source>
</evidence>
<evidence type="ECO:0000256" key="5">
    <source>
        <dbReference type="SAM" id="Coils"/>
    </source>
</evidence>
<keyword evidence="6" id="KW-0812">Transmembrane</keyword>
<protein>
    <submittedName>
        <fullName evidence="9">RING-type domain-containing protein</fullName>
    </submittedName>
</protein>
<name>A0A914I1P1_GLORO</name>
<feature type="transmembrane region" description="Helical" evidence="6">
    <location>
        <begin position="40"/>
        <end position="58"/>
    </location>
</feature>
<evidence type="ECO:0000256" key="1">
    <source>
        <dbReference type="ARBA" id="ARBA00022723"/>
    </source>
</evidence>
<keyword evidence="2 4" id="KW-0863">Zinc-finger</keyword>
<organism evidence="8 9">
    <name type="scientific">Globodera rostochiensis</name>
    <name type="common">Golden nematode worm</name>
    <name type="synonym">Heterodera rostochiensis</name>
    <dbReference type="NCBI Taxonomy" id="31243"/>
    <lineage>
        <taxon>Eukaryota</taxon>
        <taxon>Metazoa</taxon>
        <taxon>Ecdysozoa</taxon>
        <taxon>Nematoda</taxon>
        <taxon>Chromadorea</taxon>
        <taxon>Rhabditida</taxon>
        <taxon>Tylenchina</taxon>
        <taxon>Tylenchomorpha</taxon>
        <taxon>Tylenchoidea</taxon>
        <taxon>Heteroderidae</taxon>
        <taxon>Heteroderinae</taxon>
        <taxon>Globodera</taxon>
    </lineage>
</organism>
<sequence>MADVSDEAAFDFDLDELFNDTIVIIGELLNDWRQKVCCKWAVLIIAILAIGGLLMFQFQEMCTKIEQQQAEPLERQNQIQFQFLSQQIEQQTHLLKSLVVNEQYSDNFWQFFAISTLAIALLASKAKRWRPLVLSLLKWAMHKFWIYPILITLVVIMMAFLSDRKFQFQTMNTKIKQQKETFERQHQILSEELKVAQQTKFSLEDERGELRQIEDAQQSIQFQFLSQQIEQQTHILKILMVNEQYSRNFWQFFAISTLAIALFASKVLKFAVNKTPIELSCINRCVICFCQQREYAFIPCYHFCVCEPCSIEIIAKDAPICPMCRRQANGTIRIYQS</sequence>